<accession>A0A286U135</accession>
<keyword evidence="5" id="KW-0408">Iron</keyword>
<dbReference type="Gene3D" id="2.60.40.10">
    <property type="entry name" value="Immunoglobulins"/>
    <property type="match status" value="1"/>
</dbReference>
<dbReference type="InterPro" id="IPR017900">
    <property type="entry name" value="4Fe4S_Fe_S_CS"/>
</dbReference>
<keyword evidence="4" id="KW-0249">Electron transport</keyword>
<reference evidence="10" key="1">
    <citation type="journal article" date="2017" name="Environ. Microbiol. Rep.">
        <title>Genetic Diversity of Marine Anaerobic Ammonium-Oxidizing Bacteria as Revealed by Genomic and Proteomic Analyses of 'Candidatus Scalindua japonica'.</title>
        <authorList>
            <person name="Oshiki M."/>
            <person name="Mizuto K."/>
            <person name="Kimura Z."/>
            <person name="Kindaichi T."/>
            <person name="Satoh H."/>
            <person name="Okabe S."/>
        </authorList>
    </citation>
    <scope>NUCLEOTIDE SEQUENCE [LARGE SCALE GENOMIC DNA]</scope>
    <source>
        <strain evidence="10">husup-a2</strain>
    </source>
</reference>
<feature type="transmembrane region" description="Helical" evidence="7">
    <location>
        <begin position="100"/>
        <end position="118"/>
    </location>
</feature>
<keyword evidence="10" id="KW-1185">Reference proteome</keyword>
<dbReference type="Pfam" id="PF13746">
    <property type="entry name" value="Fer4_18"/>
    <property type="match status" value="1"/>
</dbReference>
<dbReference type="InterPro" id="IPR051684">
    <property type="entry name" value="Electron_Trans/Redox"/>
</dbReference>
<evidence type="ECO:0000259" key="8">
    <source>
        <dbReference type="PROSITE" id="PS51379"/>
    </source>
</evidence>
<dbReference type="GO" id="GO:0005886">
    <property type="term" value="C:plasma membrane"/>
    <property type="evidence" value="ECO:0007669"/>
    <property type="project" value="TreeGrafter"/>
</dbReference>
<evidence type="ECO:0000256" key="2">
    <source>
        <dbReference type="ARBA" id="ARBA00022485"/>
    </source>
</evidence>
<evidence type="ECO:0000256" key="7">
    <source>
        <dbReference type="SAM" id="Phobius"/>
    </source>
</evidence>
<evidence type="ECO:0000256" key="3">
    <source>
        <dbReference type="ARBA" id="ARBA00022723"/>
    </source>
</evidence>
<keyword evidence="3" id="KW-0479">Metal-binding</keyword>
<keyword evidence="7" id="KW-0472">Membrane</keyword>
<dbReference type="SUPFAM" id="SSF54862">
    <property type="entry name" value="4Fe-4S ferredoxins"/>
    <property type="match status" value="1"/>
</dbReference>
<evidence type="ECO:0000256" key="6">
    <source>
        <dbReference type="ARBA" id="ARBA00023014"/>
    </source>
</evidence>
<proteinExistence type="predicted"/>
<organism evidence="9 10">
    <name type="scientific">Candidatus Scalindua japonica</name>
    <dbReference type="NCBI Taxonomy" id="1284222"/>
    <lineage>
        <taxon>Bacteria</taxon>
        <taxon>Pseudomonadati</taxon>
        <taxon>Planctomycetota</taxon>
        <taxon>Candidatus Brocadiia</taxon>
        <taxon>Candidatus Brocadiales</taxon>
        <taxon>Candidatus Scalinduaceae</taxon>
        <taxon>Candidatus Scalindua</taxon>
    </lineage>
</organism>
<keyword evidence="7" id="KW-0812">Transmembrane</keyword>
<evidence type="ECO:0000256" key="1">
    <source>
        <dbReference type="ARBA" id="ARBA00022448"/>
    </source>
</evidence>
<dbReference type="EMBL" id="BAOS01000028">
    <property type="protein sequence ID" value="GAX61832.1"/>
    <property type="molecule type" value="Genomic_DNA"/>
</dbReference>
<dbReference type="GO" id="GO:0051539">
    <property type="term" value="F:4 iron, 4 sulfur cluster binding"/>
    <property type="evidence" value="ECO:0007669"/>
    <property type="project" value="UniProtKB-KW"/>
</dbReference>
<dbReference type="InterPro" id="IPR013783">
    <property type="entry name" value="Ig-like_fold"/>
</dbReference>
<dbReference type="InterPro" id="IPR032879">
    <property type="entry name" value="FixG_C"/>
</dbReference>
<evidence type="ECO:0000256" key="4">
    <source>
        <dbReference type="ARBA" id="ARBA00022982"/>
    </source>
</evidence>
<keyword evidence="6" id="KW-0411">Iron-sulfur</keyword>
<dbReference type="GO" id="GO:0046872">
    <property type="term" value="F:metal ion binding"/>
    <property type="evidence" value="ECO:0007669"/>
    <property type="project" value="UniProtKB-KW"/>
</dbReference>
<keyword evidence="1" id="KW-0813">Transport</keyword>
<dbReference type="PANTHER" id="PTHR30176:SF3">
    <property type="entry name" value="FERREDOXIN-TYPE PROTEIN NAPH"/>
    <property type="match status" value="1"/>
</dbReference>
<dbReference type="Pfam" id="PF11614">
    <property type="entry name" value="FixG_C"/>
    <property type="match status" value="1"/>
</dbReference>
<dbReference type="PANTHER" id="PTHR30176">
    <property type="entry name" value="FERREDOXIN-TYPE PROTEIN NAPH"/>
    <property type="match status" value="1"/>
</dbReference>
<protein>
    <submittedName>
        <fullName evidence="9">Polyferredoxin</fullName>
    </submittedName>
</protein>
<dbReference type="Proteomes" id="UP000218542">
    <property type="component" value="Unassembled WGS sequence"/>
</dbReference>
<evidence type="ECO:0000313" key="9">
    <source>
        <dbReference type="EMBL" id="GAX61832.1"/>
    </source>
</evidence>
<sequence>MDEDSLVVAYDAKRGEPRKGGNVKSEERGDCINCFKCVAVCPTGIDIRNGIQMECIACTSCIDACNEIMRITNKPKGLIRYESENGLKGKKKIFWKMKTNIYLGLTIFSVIGLFLFIFNRSGLDITVLRAHESPYQVLETAKEKTLIANHFTLNFKNQSTEKIEVDIIRSEHIISKEIEVIAVTLPVTIPPGQAKKNHIFIKFPKSILEGRSYHKFILHIVTKSKERTQKYRKEITLAGPV</sequence>
<evidence type="ECO:0000256" key="5">
    <source>
        <dbReference type="ARBA" id="ARBA00023004"/>
    </source>
</evidence>
<name>A0A286U135_9BACT</name>
<dbReference type="PROSITE" id="PS51379">
    <property type="entry name" value="4FE4S_FER_2"/>
    <property type="match status" value="1"/>
</dbReference>
<evidence type="ECO:0000313" key="10">
    <source>
        <dbReference type="Proteomes" id="UP000218542"/>
    </source>
</evidence>
<dbReference type="AlphaFoldDB" id="A0A286U135"/>
<gene>
    <name evidence="9" type="ORF">SCALIN_C28_0034</name>
</gene>
<keyword evidence="2" id="KW-0004">4Fe-4S</keyword>
<feature type="domain" description="4Fe-4S ferredoxin-type" evidence="8">
    <location>
        <begin position="21"/>
        <end position="50"/>
    </location>
</feature>
<comment type="caution">
    <text evidence="9">The sequence shown here is derived from an EMBL/GenBank/DDBJ whole genome shotgun (WGS) entry which is preliminary data.</text>
</comment>
<keyword evidence="7" id="KW-1133">Transmembrane helix</keyword>
<dbReference type="InterPro" id="IPR017896">
    <property type="entry name" value="4Fe4S_Fe-S-bd"/>
</dbReference>
<dbReference type="PROSITE" id="PS00198">
    <property type="entry name" value="4FE4S_FER_1"/>
    <property type="match status" value="1"/>
</dbReference>